<dbReference type="InterPro" id="IPR052895">
    <property type="entry name" value="HetReg/Transcr_Mod"/>
</dbReference>
<dbReference type="Pfam" id="PF06985">
    <property type="entry name" value="HET"/>
    <property type="match status" value="1"/>
</dbReference>
<dbReference type="PANTHER" id="PTHR24148:SF73">
    <property type="entry name" value="HET DOMAIN PROTEIN (AFU_ORTHOLOGUE AFUA_8G01020)"/>
    <property type="match status" value="1"/>
</dbReference>
<evidence type="ECO:0000313" key="3">
    <source>
        <dbReference type="Proteomes" id="UP000235371"/>
    </source>
</evidence>
<dbReference type="EMBL" id="KZ613895">
    <property type="protein sequence ID" value="PMD53174.1"/>
    <property type="molecule type" value="Genomic_DNA"/>
</dbReference>
<evidence type="ECO:0000313" key="2">
    <source>
        <dbReference type="EMBL" id="PMD53174.1"/>
    </source>
</evidence>
<evidence type="ECO:0000259" key="1">
    <source>
        <dbReference type="Pfam" id="PF06985"/>
    </source>
</evidence>
<name>A0A2J6SQW3_9HELO</name>
<proteinExistence type="predicted"/>
<accession>A0A2J6SQW3</accession>
<dbReference type="PANTHER" id="PTHR24148">
    <property type="entry name" value="ANKYRIN REPEAT DOMAIN-CONTAINING PROTEIN 39 HOMOLOG-RELATED"/>
    <property type="match status" value="1"/>
</dbReference>
<dbReference type="InterPro" id="IPR010730">
    <property type="entry name" value="HET"/>
</dbReference>
<dbReference type="AlphaFoldDB" id="A0A2J6SQW3"/>
<gene>
    <name evidence="2" type="ORF">K444DRAFT_543008</name>
</gene>
<dbReference type="OrthoDB" id="4850726at2759"/>
<dbReference type="InParanoid" id="A0A2J6SQW3"/>
<protein>
    <submittedName>
        <fullName evidence="2">HET-domain-containing protein</fullName>
    </submittedName>
</protein>
<dbReference type="RefSeq" id="XP_024730078.1">
    <property type="nucleotide sequence ID" value="XM_024875929.1"/>
</dbReference>
<feature type="domain" description="Heterokaryon incompatibility" evidence="1">
    <location>
        <begin position="44"/>
        <end position="150"/>
    </location>
</feature>
<organism evidence="2 3">
    <name type="scientific">Hyaloscypha bicolor E</name>
    <dbReference type="NCBI Taxonomy" id="1095630"/>
    <lineage>
        <taxon>Eukaryota</taxon>
        <taxon>Fungi</taxon>
        <taxon>Dikarya</taxon>
        <taxon>Ascomycota</taxon>
        <taxon>Pezizomycotina</taxon>
        <taxon>Leotiomycetes</taxon>
        <taxon>Helotiales</taxon>
        <taxon>Hyaloscyphaceae</taxon>
        <taxon>Hyaloscypha</taxon>
        <taxon>Hyaloscypha bicolor</taxon>
    </lineage>
</organism>
<keyword evidence="3" id="KW-1185">Reference proteome</keyword>
<dbReference type="Proteomes" id="UP000235371">
    <property type="component" value="Unassembled WGS sequence"/>
</dbReference>
<dbReference type="STRING" id="1095630.A0A2J6SQW3"/>
<dbReference type="GeneID" id="36584008"/>
<reference evidence="2 3" key="1">
    <citation type="submission" date="2016-04" db="EMBL/GenBank/DDBJ databases">
        <title>A degradative enzymes factory behind the ericoid mycorrhizal symbiosis.</title>
        <authorList>
            <consortium name="DOE Joint Genome Institute"/>
            <person name="Martino E."/>
            <person name="Morin E."/>
            <person name="Grelet G."/>
            <person name="Kuo A."/>
            <person name="Kohler A."/>
            <person name="Daghino S."/>
            <person name="Barry K."/>
            <person name="Choi C."/>
            <person name="Cichocki N."/>
            <person name="Clum A."/>
            <person name="Copeland A."/>
            <person name="Hainaut M."/>
            <person name="Haridas S."/>
            <person name="Labutti K."/>
            <person name="Lindquist E."/>
            <person name="Lipzen A."/>
            <person name="Khouja H.-R."/>
            <person name="Murat C."/>
            <person name="Ohm R."/>
            <person name="Olson A."/>
            <person name="Spatafora J."/>
            <person name="Veneault-Fourrey C."/>
            <person name="Henrissat B."/>
            <person name="Grigoriev I."/>
            <person name="Martin F."/>
            <person name="Perotto S."/>
        </authorList>
    </citation>
    <scope>NUCLEOTIDE SEQUENCE [LARGE SCALE GENOMIC DNA]</scope>
    <source>
        <strain evidence="2 3">E</strain>
    </source>
</reference>
<sequence length="179" mass="20110">MFKYRKLDPTISEIRLLQVLPASQVSDLIACQVLYCSLSRAPSYHALSYTWGTPTEKKEKITLDGASFAVQPNLSSALRQFRSTWGSALIWADAACISQEDNEERSQQVMMMGIIYSNAIGTEVWLGEAADESDLAMDTAEHWHELSGGRGELTPALKEWLGKPEVAWEAMTALWRRPW</sequence>